<sequence>MRDDNEIEGLSLTDLTQFLETCQIAGVIIKILGKLIPDKNNSFQFIRTYNLSNPIAQCCCAQRESFNLTFICYFEDIIHDFGKSVSGKRGEFFENGIHIVASE</sequence>
<dbReference type="AlphaFoldDB" id="A0A645G3S5"/>
<protein>
    <submittedName>
        <fullName evidence="1">Uncharacterized protein</fullName>
    </submittedName>
</protein>
<name>A0A645G3S5_9ZZZZ</name>
<proteinExistence type="predicted"/>
<reference evidence="1" key="1">
    <citation type="submission" date="2019-08" db="EMBL/GenBank/DDBJ databases">
        <authorList>
            <person name="Kucharzyk K."/>
            <person name="Murdoch R.W."/>
            <person name="Higgins S."/>
            <person name="Loffler F."/>
        </authorList>
    </citation>
    <scope>NUCLEOTIDE SEQUENCE</scope>
</reference>
<organism evidence="1">
    <name type="scientific">bioreactor metagenome</name>
    <dbReference type="NCBI Taxonomy" id="1076179"/>
    <lineage>
        <taxon>unclassified sequences</taxon>
        <taxon>metagenomes</taxon>
        <taxon>ecological metagenomes</taxon>
    </lineage>
</organism>
<dbReference type="EMBL" id="VSSQ01068627">
    <property type="protein sequence ID" value="MPN20786.1"/>
    <property type="molecule type" value="Genomic_DNA"/>
</dbReference>
<accession>A0A645G3S5</accession>
<gene>
    <name evidence="1" type="ORF">SDC9_168165</name>
</gene>
<evidence type="ECO:0000313" key="1">
    <source>
        <dbReference type="EMBL" id="MPN20786.1"/>
    </source>
</evidence>
<comment type="caution">
    <text evidence="1">The sequence shown here is derived from an EMBL/GenBank/DDBJ whole genome shotgun (WGS) entry which is preliminary data.</text>
</comment>